<feature type="region of interest" description="Disordered" evidence="5">
    <location>
        <begin position="1"/>
        <end position="105"/>
    </location>
</feature>
<dbReference type="SMART" id="SM00316">
    <property type="entry name" value="S1"/>
    <property type="match status" value="9"/>
</dbReference>
<dbReference type="CDD" id="cd05708">
    <property type="entry name" value="S1_Rrp5_repeat_sc12"/>
    <property type="match status" value="1"/>
</dbReference>
<feature type="compositionally biased region" description="Acidic residues" evidence="5">
    <location>
        <begin position="1187"/>
        <end position="1200"/>
    </location>
</feature>
<accession>A0A1M8A122</accession>
<feature type="region of interest" description="Disordered" evidence="5">
    <location>
        <begin position="1042"/>
        <end position="1211"/>
    </location>
</feature>
<dbReference type="PANTHER" id="PTHR23270">
    <property type="entry name" value="PROGRAMMED CELL DEATH PROTEIN 11 PRE-RRNA PROCESSING PROTEIN RRP5"/>
    <property type="match status" value="1"/>
</dbReference>
<dbReference type="FunFam" id="2.40.50.140:FF:000159">
    <property type="entry name" value="rRNA biogenesis protein rrp5"/>
    <property type="match status" value="1"/>
</dbReference>
<feature type="compositionally biased region" description="Basic residues" evidence="5">
    <location>
        <begin position="82"/>
        <end position="96"/>
    </location>
</feature>
<dbReference type="Pfam" id="PF00575">
    <property type="entry name" value="S1"/>
    <property type="match status" value="2"/>
</dbReference>
<evidence type="ECO:0000259" key="6">
    <source>
        <dbReference type="PROSITE" id="PS50126"/>
    </source>
</evidence>
<dbReference type="Pfam" id="PF24685">
    <property type="entry name" value="OB_RRP5_4th"/>
    <property type="match status" value="1"/>
</dbReference>
<dbReference type="SMART" id="SM00386">
    <property type="entry name" value="HAT"/>
    <property type="match status" value="3"/>
</dbReference>
<dbReference type="GO" id="GO:0032040">
    <property type="term" value="C:small-subunit processome"/>
    <property type="evidence" value="ECO:0007669"/>
    <property type="project" value="TreeGrafter"/>
</dbReference>
<dbReference type="PANTHER" id="PTHR23270:SF10">
    <property type="entry name" value="PROTEIN RRP5 HOMOLOG"/>
    <property type="match status" value="1"/>
</dbReference>
<keyword evidence="8" id="KW-1185">Reference proteome</keyword>
<feature type="domain" description="S1 motif" evidence="6">
    <location>
        <begin position="432"/>
        <end position="506"/>
    </location>
</feature>
<dbReference type="SUPFAM" id="SSF50249">
    <property type="entry name" value="Nucleic acid-binding proteins"/>
    <property type="match status" value="6"/>
</dbReference>
<dbReference type="SUPFAM" id="SSF48452">
    <property type="entry name" value="TPR-like"/>
    <property type="match status" value="1"/>
</dbReference>
<feature type="domain" description="S1 motif" evidence="6">
    <location>
        <begin position="612"/>
        <end position="683"/>
    </location>
</feature>
<gene>
    <name evidence="7" type="ORF">MSYG_0426</name>
</gene>
<feature type="domain" description="S1 motif" evidence="6">
    <location>
        <begin position="880"/>
        <end position="948"/>
    </location>
</feature>
<reference evidence="8" key="1">
    <citation type="journal article" date="2017" name="Nucleic Acids Res.">
        <title>Proteogenomics produces comprehensive and highly accurate protein-coding gene annotation in a complete genome assembly of Malassezia sympodialis.</title>
        <authorList>
            <person name="Zhu Y."/>
            <person name="Engstroem P.G."/>
            <person name="Tellgren-Roth C."/>
            <person name="Baudo C.D."/>
            <person name="Kennell J.C."/>
            <person name="Sun S."/>
            <person name="Billmyre R.B."/>
            <person name="Schroeder M.S."/>
            <person name="Andersson A."/>
            <person name="Holm T."/>
            <person name="Sigurgeirsson B."/>
            <person name="Wu G."/>
            <person name="Sankaranarayanan S.R."/>
            <person name="Siddharthan R."/>
            <person name="Sanyal K."/>
            <person name="Lundeberg J."/>
            <person name="Nystedt B."/>
            <person name="Boekhout T."/>
            <person name="Dawson T.L. Jr."/>
            <person name="Heitman J."/>
            <person name="Scheynius A."/>
            <person name="Lehtioe J."/>
        </authorList>
    </citation>
    <scope>NUCLEOTIDE SEQUENCE [LARGE SCALE GENOMIC DNA]</scope>
    <source>
        <strain evidence="8">ATCC 42132</strain>
    </source>
</reference>
<evidence type="ECO:0000313" key="8">
    <source>
        <dbReference type="Proteomes" id="UP000186303"/>
    </source>
</evidence>
<dbReference type="FunFam" id="2.40.50.140:FF:000155">
    <property type="entry name" value="rRNA biogenesis protein RRP5"/>
    <property type="match status" value="1"/>
</dbReference>
<evidence type="ECO:0000256" key="3">
    <source>
        <dbReference type="ARBA" id="ARBA00022737"/>
    </source>
</evidence>
<name>A0A1M8A122_MALS4</name>
<dbReference type="STRING" id="1230383.A0A1M8A122"/>
<dbReference type="InterPro" id="IPR003029">
    <property type="entry name" value="S1_domain"/>
</dbReference>
<feature type="region of interest" description="Disordered" evidence="5">
    <location>
        <begin position="203"/>
        <end position="222"/>
    </location>
</feature>
<evidence type="ECO:0000256" key="1">
    <source>
        <dbReference type="ARBA" id="ARBA00004604"/>
    </source>
</evidence>
<comment type="subcellular location">
    <subcellularLocation>
        <location evidence="1">Nucleus</location>
        <location evidence="1">Nucleolus</location>
    </subcellularLocation>
</comment>
<dbReference type="InterPro" id="IPR057301">
    <property type="entry name" value="Rrp5_OB_4th"/>
</dbReference>
<keyword evidence="3" id="KW-0677">Repeat</keyword>
<evidence type="ECO:0000256" key="4">
    <source>
        <dbReference type="ARBA" id="ARBA00023242"/>
    </source>
</evidence>
<dbReference type="VEuPathDB" id="FungiDB:MSYG_0426"/>
<keyword evidence="2" id="KW-0698">rRNA processing</keyword>
<dbReference type="CDD" id="cd05697">
    <property type="entry name" value="S1_Rrp5_repeat_hs5"/>
    <property type="match status" value="1"/>
</dbReference>
<dbReference type="Proteomes" id="UP000186303">
    <property type="component" value="Chromosome 1"/>
</dbReference>
<feature type="domain" description="S1 motif" evidence="6">
    <location>
        <begin position="523"/>
        <end position="592"/>
    </location>
</feature>
<dbReference type="GO" id="GO:0006364">
    <property type="term" value="P:rRNA processing"/>
    <property type="evidence" value="ECO:0007669"/>
    <property type="project" value="UniProtKB-KW"/>
</dbReference>
<keyword evidence="4" id="KW-0539">Nucleus</keyword>
<feature type="domain" description="S1 motif" evidence="6">
    <location>
        <begin position="248"/>
        <end position="311"/>
    </location>
</feature>
<feature type="compositionally biased region" description="Basic and acidic residues" evidence="5">
    <location>
        <begin position="1"/>
        <end position="12"/>
    </location>
</feature>
<dbReference type="InterPro" id="IPR011990">
    <property type="entry name" value="TPR-like_helical_dom_sf"/>
</dbReference>
<dbReference type="InterPro" id="IPR057302">
    <property type="entry name" value="Rrp5_S1"/>
</dbReference>
<evidence type="ECO:0000256" key="2">
    <source>
        <dbReference type="ARBA" id="ARBA00022552"/>
    </source>
</evidence>
<dbReference type="FunFam" id="2.40.50.140:FF:000103">
    <property type="entry name" value="protein RRP5 homolog"/>
    <property type="match status" value="1"/>
</dbReference>
<proteinExistence type="predicted"/>
<dbReference type="OrthoDB" id="412781at2759"/>
<evidence type="ECO:0000313" key="7">
    <source>
        <dbReference type="EMBL" id="SHO76091.1"/>
    </source>
</evidence>
<dbReference type="Gene3D" id="2.40.50.140">
    <property type="entry name" value="Nucleic acid-binding proteins"/>
    <property type="match status" value="6"/>
</dbReference>
<dbReference type="InterPro" id="IPR012340">
    <property type="entry name" value="NA-bd_OB-fold"/>
</dbReference>
<organism evidence="7 8">
    <name type="scientific">Malassezia sympodialis (strain ATCC 42132)</name>
    <name type="common">Atopic eczema-associated yeast</name>
    <dbReference type="NCBI Taxonomy" id="1230383"/>
    <lineage>
        <taxon>Eukaryota</taxon>
        <taxon>Fungi</taxon>
        <taxon>Dikarya</taxon>
        <taxon>Basidiomycota</taxon>
        <taxon>Ustilaginomycotina</taxon>
        <taxon>Malasseziomycetes</taxon>
        <taxon>Malasseziales</taxon>
        <taxon>Malasseziaceae</taxon>
        <taxon>Malassezia</taxon>
    </lineage>
</organism>
<feature type="compositionally biased region" description="Acidic residues" evidence="5">
    <location>
        <begin position="1043"/>
        <end position="1148"/>
    </location>
</feature>
<dbReference type="InterPro" id="IPR003107">
    <property type="entry name" value="HAT"/>
</dbReference>
<protein>
    <submittedName>
        <fullName evidence="7">Similar to S.cerevisiae protein RRP5 (RNA binding protein involved in synthesis of both 18S and 5.8S rRNAs)</fullName>
    </submittedName>
</protein>
<dbReference type="InterPro" id="IPR045209">
    <property type="entry name" value="Rrp5"/>
</dbReference>
<dbReference type="Pfam" id="PF23459">
    <property type="entry name" value="S1_RRP5"/>
    <property type="match status" value="2"/>
</dbReference>
<evidence type="ECO:0000256" key="5">
    <source>
        <dbReference type="SAM" id="MobiDB-lite"/>
    </source>
</evidence>
<dbReference type="PROSITE" id="PS50126">
    <property type="entry name" value="S1"/>
    <property type="match status" value="6"/>
</dbReference>
<dbReference type="GO" id="GO:0003723">
    <property type="term" value="F:RNA binding"/>
    <property type="evidence" value="ECO:0007669"/>
    <property type="project" value="TreeGrafter"/>
</dbReference>
<dbReference type="Gene3D" id="1.25.40.10">
    <property type="entry name" value="Tetratricopeptide repeat domain"/>
    <property type="match status" value="2"/>
</dbReference>
<sequence>MKRSRTTDESHPKRASSSTQTSTKKAKKDVPVAPNVAARPSAVAAFPRGGGTGLTPLEYRQSVLEGRKESMNDDLFQETPKSKRTKPAPKARTKAKKATETPAPTDRQRVELLNYKRLLPGTKMLCCVLAVHPLAIVVSMCDQLLGHVPVTSVSRQLTERLQAALDDESDKEDLDDADEEAPPELHEIFSVGQWVRASVESVGAPGTQRQAGLGREGGEYERESQRVQLTLEPHVVNEGISASDLSEGYVLSATVTSREDHGYALELGVDDDLHGFLPFQYTPPPLRVGQVVLVLVRAVDGRVLRVSLAEPGAPNVPSVPPSQSAMLPGVPVKALITTRVPQGLNVKLFGMLDGTIDNFHVPPHLDEAALAPGKKILARVLWNMPGDLDQLQESAADTVGARRLGLSAAAHVCELRTPLVGDQALTDAYPIGERVQVRVTTVLSGWGLMCEVIGADVAAFVHISHVADEHIDALAPTQGKYRVGSEHAARVTGHAMTDRLLLLSLQPSVLEKQYMRVSEVPVGEVVRVTIRKVTPQAIFVRLSSNVDGVVFPLHFSDVHLAHPEKKFKPNLSMNARILHTDPMRNRIVLTLKRSLVQAELPLITSIADAQPGALTLAVVVKHLPASLLVELGGTLRAIVPLAEVSESTLSAAHLAELFPPGKVCKVRLIKVEPEERRVLASIKQASPAYLEKLNVDAVELGEKVQARVVTVRDDVAITLLEPAGTRALLALACVARQRGAEVSEVRASLAEGELLSNFYVVKKNAAKGLVVLSDQPPKGDSKRVVAGSQFEGRIVERHAPQLACTVALDGTHDRARLHVTECADDLTEAVLPAVHDVVRGVVLDVRRGGREVDISLRPSRLGQGTPTDAPVDTASQLETGQQVRGIVKSITDHGVYVSLGRRVDARVMIKELFDEYVKDFRRHFHVGQCVTGTVLQVDGSGKVEMSLKKSRLAPSKPSATQWGDYRVGDKVRGHVRATAEYGVFVQIDGTNISGLCHKSELSDNAKSDAVRAYAVGDRVKAVILKLDAEKKRISFGLKPSYFNEEDYEDEDEEEDDEEDGEDDGDLNDDEDEEEIEQGLIDGEAEDDDEGEEDEEDDDDNEDVDVEDDDDEDVDVEDDDDEDLDDDDDDEDVDNEDVDEDDDDEDDNGDLTNDDHVDEEDDLDEEDDADVNEAPFHSLQQGFRWDAPMDEDDDGESSDEEPVTKASAKKDAEDDFADDIATKKLDSATDFERVLLGSPNSSFLWIQFMTFYLQTGDVEKARQVARRAFKVIHFREEQEKLNVWIALLNLENMYGSPETLDAVFKEAIQLNDAFEVHMRLLSILENSQKLEEAADLFKRTAKKFGFRPSVWIDWYQFLLRHERAEEAHELVSRSLQSLDKREHIRALTAYALAEFKIGDVEHARTMFETLVSRYPKRLDLWWQYMDQEVRLGNINGVRSLMERVFVARKHSTKQIKALLQKWLVIEKRIGDEDGVQAVLDRARAFVASVQNRTQEAESD</sequence>
<dbReference type="CDD" id="cd05693">
    <property type="entry name" value="S1_Rrp5_repeat_hs1_sc1"/>
    <property type="match status" value="1"/>
</dbReference>
<dbReference type="InterPro" id="IPR048059">
    <property type="entry name" value="Rrp5_S1_rpt_hs1_sc1"/>
</dbReference>
<feature type="compositionally biased region" description="Acidic residues" evidence="5">
    <location>
        <begin position="1155"/>
        <end position="1170"/>
    </location>
</feature>
<dbReference type="OMA" id="GQYLRAY"/>
<dbReference type="EMBL" id="LT671821">
    <property type="protein sequence ID" value="SHO76091.1"/>
    <property type="molecule type" value="Genomic_DNA"/>
</dbReference>
<feature type="domain" description="S1 motif" evidence="6">
    <location>
        <begin position="968"/>
        <end position="1038"/>
    </location>
</feature>
<dbReference type="CDD" id="cd05707">
    <property type="entry name" value="S1_Rrp5_repeat_sc11"/>
    <property type="match status" value="1"/>
</dbReference>